<evidence type="ECO:0000313" key="4">
    <source>
        <dbReference type="EMBL" id="QRI52616.1"/>
    </source>
</evidence>
<keyword evidence="2" id="KW-0808">Transferase</keyword>
<accession>A0ABD7CHJ4</accession>
<evidence type="ECO:0000256" key="1">
    <source>
        <dbReference type="ARBA" id="ARBA00022676"/>
    </source>
</evidence>
<dbReference type="AlphaFoldDB" id="A0ABD7CHJ4"/>
<dbReference type="EMBL" id="CP069280">
    <property type="protein sequence ID" value="QRI52616.1"/>
    <property type="molecule type" value="Genomic_DNA"/>
</dbReference>
<dbReference type="CDD" id="cd03794">
    <property type="entry name" value="GT4_WbuB-like"/>
    <property type="match status" value="1"/>
</dbReference>
<organism evidence="4 5">
    <name type="scientific">Clostridium botulinum</name>
    <dbReference type="NCBI Taxonomy" id="1491"/>
    <lineage>
        <taxon>Bacteria</taxon>
        <taxon>Bacillati</taxon>
        <taxon>Bacillota</taxon>
        <taxon>Clostridia</taxon>
        <taxon>Eubacteriales</taxon>
        <taxon>Clostridiaceae</taxon>
        <taxon>Clostridium</taxon>
    </lineage>
</organism>
<proteinExistence type="predicted"/>
<evidence type="ECO:0000313" key="5">
    <source>
        <dbReference type="Proteomes" id="UP000663464"/>
    </source>
</evidence>
<dbReference type="RefSeq" id="WP_041345825.1">
    <property type="nucleotide sequence ID" value="NZ_CP069280.1"/>
</dbReference>
<gene>
    <name evidence="4" type="ORF">JQS73_14420</name>
</gene>
<sequence length="401" mass="46969">MKTCIIATENYLYDSRMYWKEACSLKKHGYDVTCIVMSDTDKEKTGITEQGIKYFKFKSYPNKLFNSFNKPLMHKYTFSEATFNRIFEIATKENFHSYHLHGLYSLLLIDKLKKINSKAKIIYEDREFYPDAIRDYNETKGICTINKIIYSYYMSLWEIIKAAKSDQVIVTDKNIFKRFKNRLGKNKVNIIYNFTNIEPIHSMRHEKKTYDIIYCGGVTKVRGIFQVVKAVRLAKNDGYNLKFLLIGPIDSNFKNELLDYINKNNLNVNVDILGRIDFSELPKYLEKSKIGIVTLLSIPKYKKNIPMKQFEYMAYGLPVVGSDLPPIKEFTGQSNSGILVNPMDEREIWKAIKALLESEELYYELSKNGIQAVKEKYNWKCSEEKLISIYNNLLDKRSNNE</sequence>
<evidence type="ECO:0000256" key="2">
    <source>
        <dbReference type="ARBA" id="ARBA00022679"/>
    </source>
</evidence>
<dbReference type="InterPro" id="IPR001296">
    <property type="entry name" value="Glyco_trans_1"/>
</dbReference>
<feature type="domain" description="Glycosyl transferase family 1" evidence="3">
    <location>
        <begin position="205"/>
        <end position="371"/>
    </location>
</feature>
<name>A0ABD7CHJ4_CLOBO</name>
<dbReference type="PANTHER" id="PTHR12526:SF629">
    <property type="entry name" value="TEICHURONIC ACID BIOSYNTHESIS GLYCOSYLTRANSFERASE TUAH-RELATED"/>
    <property type="match status" value="1"/>
</dbReference>
<keyword evidence="1" id="KW-0328">Glycosyltransferase</keyword>
<reference evidence="4 5" key="1">
    <citation type="journal article" date="2014" name="J. Infect. Dis.">
        <title>Molecular characterization of a novel botulinum neurotoxin type H gene.</title>
        <authorList>
            <person name="Dover N."/>
            <person name="Barash J.R."/>
            <person name="Hill K.K."/>
            <person name="Xie G."/>
            <person name="Arnon S.S."/>
        </authorList>
    </citation>
    <scope>NUCLEOTIDE SEQUENCE [LARGE SCALE GENOMIC DNA]</scope>
    <source>
        <strain evidence="4 5">IBCA10-7060</strain>
    </source>
</reference>
<protein>
    <submittedName>
        <fullName evidence="4">Glycosyltransferase family 4 protein</fullName>
    </submittedName>
</protein>
<evidence type="ECO:0000259" key="3">
    <source>
        <dbReference type="Pfam" id="PF00534"/>
    </source>
</evidence>
<dbReference type="PANTHER" id="PTHR12526">
    <property type="entry name" value="GLYCOSYLTRANSFERASE"/>
    <property type="match status" value="1"/>
</dbReference>
<dbReference type="SUPFAM" id="SSF53756">
    <property type="entry name" value="UDP-Glycosyltransferase/glycogen phosphorylase"/>
    <property type="match status" value="1"/>
</dbReference>
<dbReference type="GO" id="GO:0016757">
    <property type="term" value="F:glycosyltransferase activity"/>
    <property type="evidence" value="ECO:0007669"/>
    <property type="project" value="UniProtKB-KW"/>
</dbReference>
<dbReference type="Gene3D" id="3.40.50.2000">
    <property type="entry name" value="Glycogen Phosphorylase B"/>
    <property type="match status" value="2"/>
</dbReference>
<dbReference type="Pfam" id="PF00534">
    <property type="entry name" value="Glycos_transf_1"/>
    <property type="match status" value="1"/>
</dbReference>
<dbReference type="Proteomes" id="UP000663464">
    <property type="component" value="Chromosome"/>
</dbReference>